<comment type="cofactor">
    <cofactor evidence="1">
        <name>Mg(2+)</name>
        <dbReference type="ChEBI" id="CHEBI:18420"/>
    </cofactor>
</comment>
<evidence type="ECO:0000256" key="10">
    <source>
        <dbReference type="ARBA" id="ARBA00023277"/>
    </source>
</evidence>
<evidence type="ECO:0000256" key="1">
    <source>
        <dbReference type="ARBA" id="ARBA00001946"/>
    </source>
</evidence>
<name>A0AAV9DQQ8_ACOCL</name>
<dbReference type="Pfam" id="PF22973">
    <property type="entry name" value="GWD1_pHisD"/>
    <property type="match status" value="1"/>
</dbReference>
<dbReference type="PANTHER" id="PTHR46999:SF1">
    <property type="entry name" value="ALPHA-GLUCAN WATER DIKINASE 1, CHLOROPLASTIC"/>
    <property type="match status" value="1"/>
</dbReference>
<feature type="domain" description="Alpha-glucan water dikinase-like N-terminal Ig-like" evidence="13">
    <location>
        <begin position="91"/>
        <end position="218"/>
    </location>
</feature>
<evidence type="ECO:0000259" key="13">
    <source>
        <dbReference type="Pfam" id="PF23166"/>
    </source>
</evidence>
<feature type="domain" description="DUF7067" evidence="14">
    <location>
        <begin position="289"/>
        <end position="316"/>
    </location>
</feature>
<dbReference type="Pfam" id="PF23229">
    <property type="entry name" value="DUF7067"/>
    <property type="match status" value="2"/>
</dbReference>
<proteinExistence type="inferred from homology"/>
<comment type="subunit">
    <text evidence="3">Homodimer.</text>
</comment>
<comment type="similarity">
    <text evidence="2">Belongs to the PEP-utilizing enzyme family.</text>
</comment>
<keyword evidence="4" id="KW-0808">Transferase</keyword>
<dbReference type="SUPFAM" id="SSF56059">
    <property type="entry name" value="Glutathione synthetase ATP-binding domain-like"/>
    <property type="match status" value="1"/>
</dbReference>
<keyword evidence="9" id="KW-0460">Magnesium</keyword>
<dbReference type="InterPro" id="IPR056301">
    <property type="entry name" value="GWD-like_N_Ig"/>
</dbReference>
<evidence type="ECO:0008006" key="17">
    <source>
        <dbReference type="Google" id="ProtNLM"/>
    </source>
</evidence>
<dbReference type="Proteomes" id="UP001180020">
    <property type="component" value="Unassembled WGS sequence"/>
</dbReference>
<evidence type="ECO:0000259" key="11">
    <source>
        <dbReference type="Pfam" id="PF01326"/>
    </source>
</evidence>
<dbReference type="GO" id="GO:0005524">
    <property type="term" value="F:ATP binding"/>
    <property type="evidence" value="ECO:0007669"/>
    <property type="project" value="UniProtKB-KW"/>
</dbReference>
<sequence length="1289" mass="143767">MSNTLGNHGLIRQTTCWSTVKNNQTKTVKGHAHPASITDISGRQKWKSLVTKEFLGSSLNTGGTKLSWQLPQGVYVVPCAVLTTDPAFELAGKFNLDGNSQIQVDVSKPTPGSPSQVDIQVTNSTDSLILHWGLNRGRNKNWTLPSRHPDGTKLYKNRALRSPFMKASYQNHLMTSGSNSFLRIVIDDPEISAIEFLVLDESQDIWFKDNGQNFRVQLSGNGVSSSDVSEEYEVARIELLEEMARGTSLEELQTKLIEYTDESRKNAKEVLIPGCKIPDDLVQIQAYLEFEEARGELQLELDKGTSLDEIRKKIIKGDVHTKVSRQLKAKTYFTPDRIQRKKRDITQFLNKFPSAMLEKSENKVADTLKAPSGLELCSKAREEQDDGCILNKKLFRIDDKEILVLITNPLGKRKILVATDLNGPLTLHWGLSKRAGEWTAPPSNILPSGSVLLDMACQTTFTIDPFYGVLAVDIEVDEGDSVGIPFVLVAGDHWIKNNGSDFYVDFTHVIKKIDGDGRGTAKSVLDKIAQMESEAQKSLMHRFNIAADLIEKSRDDGELGLAGIFVWMRFMATRQLTWNKNYNVKPREISKAQDRLTGLLQNIYKASPQYREILRMIMSTVGRGGEGDVGQRIRDEILVILALLDYINSDFDIRSYWNTLESNGITKERLLSYDRAIHSEPNFRRDQKGNLLRDLGNYMRTLKAVHSGADLESAISTCMGYKSEGQGFMVGVRINPIKGLPSGFPELLQFIFDHVEDKDVEPLLEGLLEARVELRPLLSTSHDRLRDLIFLDIALDSTVRTVIERGYEDLNNATPQGWNQALDMSTRNDDQWALYAKSCLDRARLALSSKADHYLDILQPSAEYLGSMLGVEQWAVDIFTEEIIRAGSAASLSVLLNRFDPILRKVAHLGSWQVISPVEVAGYVVTVDELVSVQNKSYEQPTILVARRVSGEEEIPGGTVAVLTPDMPDVLSHVSVRARNCKVGAKSRNIAYLKGKVPSWVGIPTSVALPFGVFEKVLSDSSNQVVADKLKTLKKKLGEEDFGALNEIRKTVLELVAPPQLVQELKEKMQHSGMPWPGDEGTHRWEQAWMSIKKVWASKWNERAYFSTRKVKIDHEYLCMAVLVQEIISPDYAFVIHTTNPSSGDSSEIYAEVVNGLGETLVGACPGRALSFVCKKNNLDSPKILGYPSKPIGLFIRQSIIFRSDSNGEDLEGYAGAGLYDSVPMDEDEKVVLDYSTDRLINDASFRKSILSSIARAGSAIEDLYGSPQDIEGVVKDGKIFVVQTRPQV</sequence>
<feature type="domain" description="Alpha-glucan water dikinase phosphohistidine-like" evidence="12">
    <location>
        <begin position="911"/>
        <end position="983"/>
    </location>
</feature>
<protein>
    <recommendedName>
        <fullName evidence="17">Pyruvate phosphate dikinase AMP/ATP-binding domain-containing protein</fullName>
    </recommendedName>
</protein>
<evidence type="ECO:0000259" key="12">
    <source>
        <dbReference type="Pfam" id="PF22973"/>
    </source>
</evidence>
<feature type="domain" description="DUF7067" evidence="14">
    <location>
        <begin position="228"/>
        <end position="257"/>
    </location>
</feature>
<feature type="domain" description="Pyruvate phosphate dikinase AMP/ATP-binding" evidence="11">
    <location>
        <begin position="1087"/>
        <end position="1163"/>
    </location>
</feature>
<reference evidence="15" key="2">
    <citation type="submission" date="2023-06" db="EMBL/GenBank/DDBJ databases">
        <authorList>
            <person name="Ma L."/>
            <person name="Liu K.-W."/>
            <person name="Li Z."/>
            <person name="Hsiao Y.-Y."/>
            <person name="Qi Y."/>
            <person name="Fu T."/>
            <person name="Tang G."/>
            <person name="Zhang D."/>
            <person name="Sun W.-H."/>
            <person name="Liu D.-K."/>
            <person name="Li Y."/>
            <person name="Chen G.-Z."/>
            <person name="Liu X.-D."/>
            <person name="Liao X.-Y."/>
            <person name="Jiang Y.-T."/>
            <person name="Yu X."/>
            <person name="Hao Y."/>
            <person name="Huang J."/>
            <person name="Zhao X.-W."/>
            <person name="Ke S."/>
            <person name="Chen Y.-Y."/>
            <person name="Wu W.-L."/>
            <person name="Hsu J.-L."/>
            <person name="Lin Y.-F."/>
            <person name="Huang M.-D."/>
            <person name="Li C.-Y."/>
            <person name="Huang L."/>
            <person name="Wang Z.-W."/>
            <person name="Zhao X."/>
            <person name="Zhong W.-Y."/>
            <person name="Peng D.-H."/>
            <person name="Ahmad S."/>
            <person name="Lan S."/>
            <person name="Zhang J.-S."/>
            <person name="Tsai W.-C."/>
            <person name="Van De Peer Y."/>
            <person name="Liu Z.-J."/>
        </authorList>
    </citation>
    <scope>NUCLEOTIDE SEQUENCE</scope>
    <source>
        <strain evidence="15">CP</strain>
        <tissue evidence="15">Leaves</tissue>
    </source>
</reference>
<evidence type="ECO:0000256" key="2">
    <source>
        <dbReference type="ARBA" id="ARBA00007837"/>
    </source>
</evidence>
<keyword evidence="7" id="KW-0418">Kinase</keyword>
<dbReference type="Gene3D" id="3.30.470.20">
    <property type="entry name" value="ATP-grasp fold, B domain"/>
    <property type="match status" value="1"/>
</dbReference>
<evidence type="ECO:0000256" key="6">
    <source>
        <dbReference type="ARBA" id="ARBA00022741"/>
    </source>
</evidence>
<evidence type="ECO:0000313" key="15">
    <source>
        <dbReference type="EMBL" id="KAK1302663.1"/>
    </source>
</evidence>
<evidence type="ECO:0000256" key="7">
    <source>
        <dbReference type="ARBA" id="ARBA00022777"/>
    </source>
</evidence>
<evidence type="ECO:0000256" key="4">
    <source>
        <dbReference type="ARBA" id="ARBA00022679"/>
    </source>
</evidence>
<dbReference type="Pfam" id="PF01326">
    <property type="entry name" value="PPDK_N"/>
    <property type="match status" value="1"/>
</dbReference>
<keyword evidence="16" id="KW-1185">Reference proteome</keyword>
<keyword evidence="5" id="KW-0479">Metal-binding</keyword>
<dbReference type="Gene3D" id="3.30.1490.20">
    <property type="entry name" value="ATP-grasp fold, A domain"/>
    <property type="match status" value="1"/>
</dbReference>
<keyword evidence="10" id="KW-0119">Carbohydrate metabolism</keyword>
<feature type="domain" description="Alpha-glucan water dikinase-like N-terminal Ig-like" evidence="13">
    <location>
        <begin position="392"/>
        <end position="506"/>
    </location>
</feature>
<dbReference type="InterPro" id="IPR002192">
    <property type="entry name" value="PPDK_AMP/ATP-bd"/>
</dbReference>
<dbReference type="EMBL" id="JAUJYO010000012">
    <property type="protein sequence ID" value="KAK1302663.1"/>
    <property type="molecule type" value="Genomic_DNA"/>
</dbReference>
<evidence type="ECO:0000259" key="14">
    <source>
        <dbReference type="Pfam" id="PF23229"/>
    </source>
</evidence>
<evidence type="ECO:0000313" key="16">
    <source>
        <dbReference type="Proteomes" id="UP001180020"/>
    </source>
</evidence>
<dbReference type="InterPro" id="IPR054481">
    <property type="entry name" value="GWD1_pHisD"/>
</dbReference>
<reference evidence="15" key="1">
    <citation type="journal article" date="2023" name="Nat. Commun.">
        <title>Diploid and tetraploid genomes of Acorus and the evolution of monocots.</title>
        <authorList>
            <person name="Ma L."/>
            <person name="Liu K.W."/>
            <person name="Li Z."/>
            <person name="Hsiao Y.Y."/>
            <person name="Qi Y."/>
            <person name="Fu T."/>
            <person name="Tang G.D."/>
            <person name="Zhang D."/>
            <person name="Sun W.H."/>
            <person name="Liu D.K."/>
            <person name="Li Y."/>
            <person name="Chen G.Z."/>
            <person name="Liu X.D."/>
            <person name="Liao X.Y."/>
            <person name="Jiang Y.T."/>
            <person name="Yu X."/>
            <person name="Hao Y."/>
            <person name="Huang J."/>
            <person name="Zhao X.W."/>
            <person name="Ke S."/>
            <person name="Chen Y.Y."/>
            <person name="Wu W.L."/>
            <person name="Hsu J.L."/>
            <person name="Lin Y.F."/>
            <person name="Huang M.D."/>
            <person name="Li C.Y."/>
            <person name="Huang L."/>
            <person name="Wang Z.W."/>
            <person name="Zhao X."/>
            <person name="Zhong W.Y."/>
            <person name="Peng D.H."/>
            <person name="Ahmad S."/>
            <person name="Lan S."/>
            <person name="Zhang J.S."/>
            <person name="Tsai W.C."/>
            <person name="Van de Peer Y."/>
            <person name="Liu Z.J."/>
        </authorList>
    </citation>
    <scope>NUCLEOTIDE SEQUENCE</scope>
    <source>
        <strain evidence="15">CP</strain>
    </source>
</reference>
<evidence type="ECO:0000256" key="9">
    <source>
        <dbReference type="ARBA" id="ARBA00022842"/>
    </source>
</evidence>
<dbReference type="InterPro" id="IPR055495">
    <property type="entry name" value="CWD_DUF7067"/>
</dbReference>
<dbReference type="GO" id="GO:0016301">
    <property type="term" value="F:kinase activity"/>
    <property type="evidence" value="ECO:0007669"/>
    <property type="project" value="UniProtKB-KW"/>
</dbReference>
<evidence type="ECO:0000256" key="5">
    <source>
        <dbReference type="ARBA" id="ARBA00022723"/>
    </source>
</evidence>
<keyword evidence="6" id="KW-0547">Nucleotide-binding</keyword>
<dbReference type="GO" id="GO:0046872">
    <property type="term" value="F:metal ion binding"/>
    <property type="evidence" value="ECO:0007669"/>
    <property type="project" value="UniProtKB-KW"/>
</dbReference>
<evidence type="ECO:0000256" key="3">
    <source>
        <dbReference type="ARBA" id="ARBA00011738"/>
    </source>
</evidence>
<keyword evidence="8" id="KW-0067">ATP-binding</keyword>
<dbReference type="InterPro" id="IPR013815">
    <property type="entry name" value="ATP_grasp_subdomain_1"/>
</dbReference>
<gene>
    <name evidence="15" type="ORF">QJS10_CPB12g00093</name>
</gene>
<comment type="caution">
    <text evidence="15">The sequence shown here is derived from an EMBL/GenBank/DDBJ whole genome shotgun (WGS) entry which is preliminary data.</text>
</comment>
<dbReference type="PANTHER" id="PTHR46999">
    <property type="entry name" value="ALPHA-GLUCAN WATER DIKINASE 1, CHLOROPLASTIC-RELATED"/>
    <property type="match status" value="1"/>
</dbReference>
<organism evidence="15 16">
    <name type="scientific">Acorus calamus</name>
    <name type="common">Sweet flag</name>
    <dbReference type="NCBI Taxonomy" id="4465"/>
    <lineage>
        <taxon>Eukaryota</taxon>
        <taxon>Viridiplantae</taxon>
        <taxon>Streptophyta</taxon>
        <taxon>Embryophyta</taxon>
        <taxon>Tracheophyta</taxon>
        <taxon>Spermatophyta</taxon>
        <taxon>Magnoliopsida</taxon>
        <taxon>Liliopsida</taxon>
        <taxon>Acoraceae</taxon>
        <taxon>Acorus</taxon>
    </lineage>
</organism>
<evidence type="ECO:0000256" key="8">
    <source>
        <dbReference type="ARBA" id="ARBA00022840"/>
    </source>
</evidence>
<accession>A0AAV9DQQ8</accession>
<dbReference type="Pfam" id="PF23166">
    <property type="entry name" value="Ig_N_CWD1"/>
    <property type="match status" value="2"/>
</dbReference>